<gene>
    <name evidence="1" type="ORF">SSX86_008434</name>
</gene>
<protein>
    <recommendedName>
        <fullName evidence="3">F-box domain-containing protein</fullName>
    </recommendedName>
</protein>
<dbReference type="AlphaFoldDB" id="A0AAP0DG41"/>
<keyword evidence="2" id="KW-1185">Reference proteome</keyword>
<reference evidence="1 2" key="1">
    <citation type="submission" date="2024-04" db="EMBL/GenBank/DDBJ databases">
        <title>The reference genome of an endangered Asteraceae, Deinandra increscens subsp. villosa, native to the Central Coast of California.</title>
        <authorList>
            <person name="Guilliams M."/>
            <person name="Hasenstab-Lehman K."/>
            <person name="Meyer R."/>
            <person name="Mcevoy S."/>
        </authorList>
    </citation>
    <scope>NUCLEOTIDE SEQUENCE [LARGE SCALE GENOMIC DNA]</scope>
    <source>
        <tissue evidence="1">Leaf</tissue>
    </source>
</reference>
<sequence>MDKLPGSLLLHILSRLDDSADVARCRVAWKAFDAVYPGLRSINLRWSLKWYYSSRSRVSDSQRIKHFQTVFLDLISKLETVESVSIGVEKPLSYSLLYESDSHLTDGDSAKEWLSRVSGSLKSLSISDRFGHRPTNIFPLISVYCHSLVKLKLEFVWLNMHNMNPMPMLTNLPLRFTHLKDEDLNELNKCFPNLQNLSLVGVRGLRDPKIHLLNLKTCFFMVNNECPTLTLITPSLIKLLIECITPAALHVEAPMLSRFYLGLNPLKLTVKRFENLKTLLLDSYIGSLLSQFPITKTVQRLILNSDYLVTGDAKLTLGKVFTVFPNVRYLCIKSGAWSELEACLNVNGQEILDGRKGLKIICAYLKLVDPSLTFSSVACVLDQCLSLSKVSLLIHTDVEDTVSNGFMSKCMTRWPGLKWRWGTWSEEVKDSWIINGASN</sequence>
<dbReference type="PANTHER" id="PTHR31215">
    <property type="entry name" value="OS05G0510400 PROTEIN-RELATED"/>
    <property type="match status" value="1"/>
</dbReference>
<dbReference type="InterPro" id="IPR044809">
    <property type="entry name" value="AUF1-like"/>
</dbReference>
<dbReference type="Gene3D" id="3.80.10.10">
    <property type="entry name" value="Ribonuclease Inhibitor"/>
    <property type="match status" value="1"/>
</dbReference>
<dbReference type="Proteomes" id="UP001408789">
    <property type="component" value="Unassembled WGS sequence"/>
</dbReference>
<organism evidence="1 2">
    <name type="scientific">Deinandra increscens subsp. villosa</name>
    <dbReference type="NCBI Taxonomy" id="3103831"/>
    <lineage>
        <taxon>Eukaryota</taxon>
        <taxon>Viridiplantae</taxon>
        <taxon>Streptophyta</taxon>
        <taxon>Embryophyta</taxon>
        <taxon>Tracheophyta</taxon>
        <taxon>Spermatophyta</taxon>
        <taxon>Magnoliopsida</taxon>
        <taxon>eudicotyledons</taxon>
        <taxon>Gunneridae</taxon>
        <taxon>Pentapetalae</taxon>
        <taxon>asterids</taxon>
        <taxon>campanulids</taxon>
        <taxon>Asterales</taxon>
        <taxon>Asteraceae</taxon>
        <taxon>Asteroideae</taxon>
        <taxon>Heliantheae alliance</taxon>
        <taxon>Madieae</taxon>
        <taxon>Madiinae</taxon>
        <taxon>Deinandra</taxon>
    </lineage>
</organism>
<proteinExistence type="predicted"/>
<evidence type="ECO:0000313" key="2">
    <source>
        <dbReference type="Proteomes" id="UP001408789"/>
    </source>
</evidence>
<dbReference type="InterPro" id="IPR032675">
    <property type="entry name" value="LRR_dom_sf"/>
</dbReference>
<accession>A0AAP0DG41</accession>
<name>A0AAP0DG41_9ASTR</name>
<evidence type="ECO:0000313" key="1">
    <source>
        <dbReference type="EMBL" id="KAK9072002.1"/>
    </source>
</evidence>
<comment type="caution">
    <text evidence="1">The sequence shown here is derived from an EMBL/GenBank/DDBJ whole genome shotgun (WGS) entry which is preliminary data.</text>
</comment>
<dbReference type="SUPFAM" id="SSF52047">
    <property type="entry name" value="RNI-like"/>
    <property type="match status" value="1"/>
</dbReference>
<evidence type="ECO:0008006" key="3">
    <source>
        <dbReference type="Google" id="ProtNLM"/>
    </source>
</evidence>
<dbReference type="EMBL" id="JBCNJP010000010">
    <property type="protein sequence ID" value="KAK9072002.1"/>
    <property type="molecule type" value="Genomic_DNA"/>
</dbReference>